<evidence type="ECO:0000313" key="1">
    <source>
        <dbReference type="EMBL" id="MBC8546181.1"/>
    </source>
</evidence>
<dbReference type="RefSeq" id="WP_249282334.1">
    <property type="nucleotide sequence ID" value="NZ_JACRST010000004.1"/>
</dbReference>
<protein>
    <submittedName>
        <fullName evidence="1">Noncanonical pyrimidine nucleotidase, YjjG family</fullName>
    </submittedName>
</protein>
<dbReference type="InterPro" id="IPR011951">
    <property type="entry name" value="HAD-SF_hydro_IA_YjjG/PynA"/>
</dbReference>
<comment type="caution">
    <text evidence="1">The sequence shown here is derived from an EMBL/GenBank/DDBJ whole genome shotgun (WGS) entry which is preliminary data.</text>
</comment>
<accession>A0A926DWR4</accession>
<dbReference type="NCBIfam" id="TIGR02254">
    <property type="entry name" value="YjjG_YfnB"/>
    <property type="match status" value="1"/>
</dbReference>
<dbReference type="EMBL" id="JACRST010000004">
    <property type="protein sequence ID" value="MBC8546181.1"/>
    <property type="molecule type" value="Genomic_DNA"/>
</dbReference>
<dbReference type="SUPFAM" id="SSF56784">
    <property type="entry name" value="HAD-like"/>
    <property type="match status" value="1"/>
</dbReference>
<name>A0A926DWR4_9FIRM</name>
<dbReference type="PANTHER" id="PTHR47478:SF1">
    <property type="entry name" value="PYRIMIDINE 5'-NUCLEOTIDASE YJJG"/>
    <property type="match status" value="1"/>
</dbReference>
<dbReference type="Pfam" id="PF00702">
    <property type="entry name" value="Hydrolase"/>
    <property type="match status" value="1"/>
</dbReference>
<proteinExistence type="predicted"/>
<dbReference type="NCBIfam" id="TIGR01549">
    <property type="entry name" value="HAD-SF-IA-v1"/>
    <property type="match status" value="1"/>
</dbReference>
<keyword evidence="2" id="KW-1185">Reference proteome</keyword>
<dbReference type="InterPro" id="IPR006439">
    <property type="entry name" value="HAD-SF_hydro_IA"/>
</dbReference>
<evidence type="ECO:0000313" key="2">
    <source>
        <dbReference type="Proteomes" id="UP000653127"/>
    </source>
</evidence>
<dbReference type="InterPro" id="IPR052550">
    <property type="entry name" value="Pyrimidine_5'-ntase_YjjG"/>
</dbReference>
<dbReference type="InterPro" id="IPR023198">
    <property type="entry name" value="PGP-like_dom2"/>
</dbReference>
<sequence>MRGYGIILLDADQTLFDFHLAERGAFLSTMGWLGLPGEELLPRYIEINEGLWRALERGEITQEALKIERFRLLFAELGVAHDPAACSRVYLDALGEGCYLLPGAQALCEALAAAERRLYIATNGIGAVQRRRLARSAICTYIDDIFISEELGSYKPEPDYFDRLFARLGDPDRGRAILLGDSIASDMRGGRAAGVATCWLNPAGLPCPEPSLCDYEIRALEGFLPIALGQADG</sequence>
<organism evidence="1 2">
    <name type="scientific">Ligaoa zhengdingensis</name>
    <dbReference type="NCBI Taxonomy" id="2763658"/>
    <lineage>
        <taxon>Bacteria</taxon>
        <taxon>Bacillati</taxon>
        <taxon>Bacillota</taxon>
        <taxon>Clostridia</taxon>
        <taxon>Eubacteriales</taxon>
        <taxon>Oscillospiraceae</taxon>
        <taxon>Ligaoa</taxon>
    </lineage>
</organism>
<dbReference type="Proteomes" id="UP000653127">
    <property type="component" value="Unassembled WGS sequence"/>
</dbReference>
<dbReference type="InterPro" id="IPR023214">
    <property type="entry name" value="HAD_sf"/>
</dbReference>
<dbReference type="AlphaFoldDB" id="A0A926DWR4"/>
<dbReference type="PANTHER" id="PTHR47478">
    <property type="match status" value="1"/>
</dbReference>
<dbReference type="InterPro" id="IPR036412">
    <property type="entry name" value="HAD-like_sf"/>
</dbReference>
<dbReference type="GO" id="GO:0008253">
    <property type="term" value="F:5'-nucleotidase activity"/>
    <property type="evidence" value="ECO:0007669"/>
    <property type="project" value="InterPro"/>
</dbReference>
<dbReference type="Gene3D" id="3.40.50.1000">
    <property type="entry name" value="HAD superfamily/HAD-like"/>
    <property type="match status" value="1"/>
</dbReference>
<dbReference type="SFLD" id="SFLDG01129">
    <property type="entry name" value="C1.5:_HAD__Beta-PGM__Phosphata"/>
    <property type="match status" value="1"/>
</dbReference>
<dbReference type="Gene3D" id="1.10.150.240">
    <property type="entry name" value="Putative phosphatase, domain 2"/>
    <property type="match status" value="1"/>
</dbReference>
<reference evidence="1" key="1">
    <citation type="submission" date="2020-08" db="EMBL/GenBank/DDBJ databases">
        <title>Genome public.</title>
        <authorList>
            <person name="Liu C."/>
            <person name="Sun Q."/>
        </authorList>
    </citation>
    <scope>NUCLEOTIDE SEQUENCE</scope>
    <source>
        <strain evidence="1">NSJ-31</strain>
    </source>
</reference>
<dbReference type="SFLD" id="SFLDS00003">
    <property type="entry name" value="Haloacid_Dehalogenase"/>
    <property type="match status" value="1"/>
</dbReference>
<gene>
    <name evidence="1" type="ORF">H8711_04425</name>
</gene>